<dbReference type="EMBL" id="JARVCO010000007">
    <property type="protein sequence ID" value="MDZ8118354.1"/>
    <property type="molecule type" value="Genomic_DNA"/>
</dbReference>
<evidence type="ECO:0000259" key="3">
    <source>
        <dbReference type="PROSITE" id="PS50977"/>
    </source>
</evidence>
<feature type="domain" description="HTH tetR-type" evidence="3">
    <location>
        <begin position="5"/>
        <end position="65"/>
    </location>
</feature>
<comment type="caution">
    <text evidence="4">The sequence shown here is derived from an EMBL/GenBank/DDBJ whole genome shotgun (WGS) entry which is preliminary data.</text>
</comment>
<dbReference type="InterPro" id="IPR015292">
    <property type="entry name" value="Tscrpt_reg_YbiH_C"/>
</dbReference>
<evidence type="ECO:0000313" key="4">
    <source>
        <dbReference type="EMBL" id="MDZ8118354.1"/>
    </source>
</evidence>
<dbReference type="Gene3D" id="1.10.357.10">
    <property type="entry name" value="Tetracycline Repressor, domain 2"/>
    <property type="match status" value="1"/>
</dbReference>
<dbReference type="RefSeq" id="WP_322608151.1">
    <property type="nucleotide sequence ID" value="NZ_JARVCO010000007.1"/>
</dbReference>
<protein>
    <submittedName>
        <fullName evidence="4">CerR family C-terminal domain-containing protein</fullName>
    </submittedName>
</protein>
<evidence type="ECO:0000256" key="1">
    <source>
        <dbReference type="ARBA" id="ARBA00023125"/>
    </source>
</evidence>
<accession>A0ABU5MVV5</accession>
<proteinExistence type="predicted"/>
<reference evidence="4 5" key="1">
    <citation type="journal article" date="2024" name="Appl. Environ. Microbiol.">
        <title>Pontiella agarivorans sp. nov., a novel marine anaerobic bacterium capable of degrading macroalgal polysaccharides and fixing nitrogen.</title>
        <authorList>
            <person name="Liu N."/>
            <person name="Kivenson V."/>
            <person name="Peng X."/>
            <person name="Cui Z."/>
            <person name="Lankiewicz T.S."/>
            <person name="Gosselin K.M."/>
            <person name="English C.J."/>
            <person name="Blair E.M."/>
            <person name="O'Malley M.A."/>
            <person name="Valentine D.L."/>
        </authorList>
    </citation>
    <scope>NUCLEOTIDE SEQUENCE [LARGE SCALE GENOMIC DNA]</scope>
    <source>
        <strain evidence="4 5">NLcol2</strain>
    </source>
</reference>
<organism evidence="4 5">
    <name type="scientific">Pontiella agarivorans</name>
    <dbReference type="NCBI Taxonomy" id="3038953"/>
    <lineage>
        <taxon>Bacteria</taxon>
        <taxon>Pseudomonadati</taxon>
        <taxon>Kiritimatiellota</taxon>
        <taxon>Kiritimatiellia</taxon>
        <taxon>Kiritimatiellales</taxon>
        <taxon>Pontiellaceae</taxon>
        <taxon>Pontiella</taxon>
    </lineage>
</organism>
<dbReference type="PROSITE" id="PS50977">
    <property type="entry name" value="HTH_TETR_2"/>
    <property type="match status" value="1"/>
</dbReference>
<dbReference type="InterPro" id="IPR001647">
    <property type="entry name" value="HTH_TetR"/>
</dbReference>
<dbReference type="PROSITE" id="PS01081">
    <property type="entry name" value="HTH_TETR_1"/>
    <property type="match status" value="1"/>
</dbReference>
<feature type="DNA-binding region" description="H-T-H motif" evidence="2">
    <location>
        <begin position="28"/>
        <end position="47"/>
    </location>
</feature>
<dbReference type="Pfam" id="PF09209">
    <property type="entry name" value="CecR_C"/>
    <property type="match status" value="1"/>
</dbReference>
<dbReference type="InterPro" id="IPR050624">
    <property type="entry name" value="HTH-type_Tx_Regulator"/>
</dbReference>
<keyword evidence="1 2" id="KW-0238">DNA-binding</keyword>
<keyword evidence="5" id="KW-1185">Reference proteome</keyword>
<dbReference type="PANTHER" id="PTHR43479">
    <property type="entry name" value="ACREF/ENVCD OPERON REPRESSOR-RELATED"/>
    <property type="match status" value="1"/>
</dbReference>
<gene>
    <name evidence="4" type="ORF">P9H32_06890</name>
</gene>
<evidence type="ECO:0000256" key="2">
    <source>
        <dbReference type="PROSITE-ProRule" id="PRU00335"/>
    </source>
</evidence>
<name>A0ABU5MVV5_9BACT</name>
<dbReference type="PRINTS" id="PR00455">
    <property type="entry name" value="HTHTETR"/>
</dbReference>
<dbReference type="Pfam" id="PF00440">
    <property type="entry name" value="TetR_N"/>
    <property type="match status" value="1"/>
</dbReference>
<evidence type="ECO:0000313" key="5">
    <source>
        <dbReference type="Proteomes" id="UP001290861"/>
    </source>
</evidence>
<dbReference type="InterPro" id="IPR009057">
    <property type="entry name" value="Homeodomain-like_sf"/>
</dbReference>
<dbReference type="PANTHER" id="PTHR43479:SF11">
    <property type="entry name" value="ACREF_ENVCD OPERON REPRESSOR-RELATED"/>
    <property type="match status" value="1"/>
</dbReference>
<dbReference type="Proteomes" id="UP001290861">
    <property type="component" value="Unassembled WGS sequence"/>
</dbReference>
<dbReference type="SUPFAM" id="SSF46689">
    <property type="entry name" value="Homeodomain-like"/>
    <property type="match status" value="1"/>
</dbReference>
<sequence length="212" mass="24377">MEHVKTTKERLIEAAAPIFAEKGYRETTVAEISDAAEANIAAVNYHFGDKAQLYSEVWNYLVSVARSEFPYPDDHTEVGAERWLCLFLRSRLECIFSKGTAGLCPMLIHREMNEFTPKHDELLATYLKPNHDRVRAAIRDFIEHEIGEIQLDLLTQNFMGVHISINAGYQKYRNDPHRLHRFSRFQNITPLITQIEAFAIGGLREVKKSLNS</sequence>
<dbReference type="InterPro" id="IPR023772">
    <property type="entry name" value="DNA-bd_HTH_TetR-type_CS"/>
</dbReference>